<protein>
    <submittedName>
        <fullName evidence="1">Uncharacterized protein</fullName>
    </submittedName>
</protein>
<reference evidence="1" key="1">
    <citation type="submission" date="2019-03" db="EMBL/GenBank/DDBJ databases">
        <title>WGS assembly of Setaria viridis.</title>
        <authorList>
            <person name="Huang P."/>
            <person name="Jenkins J."/>
            <person name="Grimwood J."/>
            <person name="Barry K."/>
            <person name="Healey A."/>
            <person name="Mamidi S."/>
            <person name="Sreedasyam A."/>
            <person name="Shu S."/>
            <person name="Feldman M."/>
            <person name="Wu J."/>
            <person name="Yu Y."/>
            <person name="Chen C."/>
            <person name="Johnson J."/>
            <person name="Rokhsar D."/>
            <person name="Baxter I."/>
            <person name="Schmutz J."/>
            <person name="Brutnell T."/>
            <person name="Kellogg E."/>
        </authorList>
    </citation>
    <scope>NUCLEOTIDE SEQUENCE [LARGE SCALE GENOMIC DNA]</scope>
</reference>
<accession>A0A4U6V4Q2</accession>
<proteinExistence type="predicted"/>
<organism evidence="1 2">
    <name type="scientific">Setaria viridis</name>
    <name type="common">Green bristlegrass</name>
    <name type="synonym">Setaria italica subsp. viridis</name>
    <dbReference type="NCBI Taxonomy" id="4556"/>
    <lineage>
        <taxon>Eukaryota</taxon>
        <taxon>Viridiplantae</taxon>
        <taxon>Streptophyta</taxon>
        <taxon>Embryophyta</taxon>
        <taxon>Tracheophyta</taxon>
        <taxon>Spermatophyta</taxon>
        <taxon>Magnoliopsida</taxon>
        <taxon>Liliopsida</taxon>
        <taxon>Poales</taxon>
        <taxon>Poaceae</taxon>
        <taxon>PACMAD clade</taxon>
        <taxon>Panicoideae</taxon>
        <taxon>Panicodae</taxon>
        <taxon>Paniceae</taxon>
        <taxon>Cenchrinae</taxon>
        <taxon>Setaria</taxon>
    </lineage>
</organism>
<evidence type="ECO:0000313" key="2">
    <source>
        <dbReference type="Proteomes" id="UP000298652"/>
    </source>
</evidence>
<sequence>MEFLPSRLGRHLIPAAAATSLPHPPSPRLRRSELPDARTAVRKVAAGPLLTVWQGSFVRNGKLDRGCPAHVEVIMVMVAARDCRMFVGLAACSGPRRLALLGSCLQRTVVVCSALLGYSGVVHCRKMAQATSLACWHDGGAMCTG</sequence>
<dbReference type="Proteomes" id="UP000298652">
    <property type="component" value="Chromosome 4"/>
</dbReference>
<name>A0A4U6V4Q2_SETVI</name>
<dbReference type="AlphaFoldDB" id="A0A4U6V4Q2"/>
<dbReference type="Gramene" id="TKW22904">
    <property type="protein sequence ID" value="TKW22904"/>
    <property type="gene ID" value="SEVIR_4G258700v2"/>
</dbReference>
<keyword evidence="2" id="KW-1185">Reference proteome</keyword>
<dbReference type="EMBL" id="CM016555">
    <property type="protein sequence ID" value="TKW22904.1"/>
    <property type="molecule type" value="Genomic_DNA"/>
</dbReference>
<evidence type="ECO:0000313" key="1">
    <source>
        <dbReference type="EMBL" id="TKW22904.1"/>
    </source>
</evidence>
<gene>
    <name evidence="1" type="ORF">SEVIR_4G258700v2</name>
</gene>